<accession>A0ABW5M9G6</accession>
<comment type="caution">
    <text evidence="2">The sequence shown here is derived from an EMBL/GenBank/DDBJ whole genome shotgun (WGS) entry which is preliminary data.</text>
</comment>
<dbReference type="InterPro" id="IPR036165">
    <property type="entry name" value="YefM-like_sf"/>
</dbReference>
<evidence type="ECO:0000313" key="2">
    <source>
        <dbReference type="EMBL" id="MFD2572317.1"/>
    </source>
</evidence>
<reference evidence="3" key="1">
    <citation type="journal article" date="2019" name="Int. J. Syst. Evol. Microbiol.">
        <title>The Global Catalogue of Microorganisms (GCM) 10K type strain sequencing project: providing services to taxonomists for standard genome sequencing and annotation.</title>
        <authorList>
            <consortium name="The Broad Institute Genomics Platform"/>
            <consortium name="The Broad Institute Genome Sequencing Center for Infectious Disease"/>
            <person name="Wu L."/>
            <person name="Ma J."/>
        </authorList>
    </citation>
    <scope>NUCLEOTIDE SEQUENCE [LARGE SCALE GENOMIC DNA]</scope>
    <source>
        <strain evidence="3">KCTC 42805</strain>
    </source>
</reference>
<dbReference type="EMBL" id="JBHULN010000010">
    <property type="protein sequence ID" value="MFD2572317.1"/>
    <property type="molecule type" value="Genomic_DNA"/>
</dbReference>
<dbReference type="SUPFAM" id="SSF143120">
    <property type="entry name" value="YefM-like"/>
    <property type="match status" value="1"/>
</dbReference>
<evidence type="ECO:0000256" key="1">
    <source>
        <dbReference type="ARBA" id="ARBA00009981"/>
    </source>
</evidence>
<proteinExistence type="inferred from homology"/>
<comment type="similarity">
    <text evidence="1">Belongs to the phD/YefM antitoxin family.</text>
</comment>
<gene>
    <name evidence="2" type="ORF">ACFSUS_16875</name>
</gene>
<sequence>MILNAQIIQAEGKPKFAVISYEEYEAIQQSLASFDNIEDFLDYIHALNVKNETTTWHTLDDVNKQLEL</sequence>
<dbReference type="Proteomes" id="UP001597469">
    <property type="component" value="Unassembled WGS sequence"/>
</dbReference>
<organism evidence="2 3">
    <name type="scientific">Spirosoma soli</name>
    <dbReference type="NCBI Taxonomy" id="1770529"/>
    <lineage>
        <taxon>Bacteria</taxon>
        <taxon>Pseudomonadati</taxon>
        <taxon>Bacteroidota</taxon>
        <taxon>Cytophagia</taxon>
        <taxon>Cytophagales</taxon>
        <taxon>Cytophagaceae</taxon>
        <taxon>Spirosoma</taxon>
    </lineage>
</organism>
<evidence type="ECO:0000313" key="3">
    <source>
        <dbReference type="Proteomes" id="UP001597469"/>
    </source>
</evidence>
<dbReference type="RefSeq" id="WP_381524588.1">
    <property type="nucleotide sequence ID" value="NZ_JBHULN010000010.1"/>
</dbReference>
<protein>
    <submittedName>
        <fullName evidence="2">Prevent-host-death family protein</fullName>
    </submittedName>
</protein>
<keyword evidence="3" id="KW-1185">Reference proteome</keyword>
<name>A0ABW5M9G6_9BACT</name>